<feature type="region of interest" description="Disordered" evidence="1">
    <location>
        <begin position="225"/>
        <end position="253"/>
    </location>
</feature>
<evidence type="ECO:0000313" key="3">
    <source>
        <dbReference type="Proteomes" id="UP000294933"/>
    </source>
</evidence>
<keyword evidence="3" id="KW-1185">Reference proteome</keyword>
<dbReference type="EMBL" id="ML170183">
    <property type="protein sequence ID" value="TDL21086.1"/>
    <property type="molecule type" value="Genomic_DNA"/>
</dbReference>
<proteinExistence type="predicted"/>
<feature type="compositionally biased region" description="Polar residues" evidence="1">
    <location>
        <begin position="30"/>
        <end position="43"/>
    </location>
</feature>
<protein>
    <submittedName>
        <fullName evidence="2">Uncharacterized protein</fullName>
    </submittedName>
</protein>
<reference evidence="2 3" key="1">
    <citation type="submission" date="2018-06" db="EMBL/GenBank/DDBJ databases">
        <title>A transcriptomic atlas of mushroom development highlights an independent origin of complex multicellularity.</title>
        <authorList>
            <consortium name="DOE Joint Genome Institute"/>
            <person name="Krizsan K."/>
            <person name="Almasi E."/>
            <person name="Merenyi Z."/>
            <person name="Sahu N."/>
            <person name="Viragh M."/>
            <person name="Koszo T."/>
            <person name="Mondo S."/>
            <person name="Kiss B."/>
            <person name="Balint B."/>
            <person name="Kues U."/>
            <person name="Barry K."/>
            <person name="Hegedus J.C."/>
            <person name="Henrissat B."/>
            <person name="Johnson J."/>
            <person name="Lipzen A."/>
            <person name="Ohm R."/>
            <person name="Nagy I."/>
            <person name="Pangilinan J."/>
            <person name="Yan J."/>
            <person name="Xiong Y."/>
            <person name="Grigoriev I.V."/>
            <person name="Hibbett D.S."/>
            <person name="Nagy L.G."/>
        </authorList>
    </citation>
    <scope>NUCLEOTIDE SEQUENCE [LARGE SCALE GENOMIC DNA]</scope>
    <source>
        <strain evidence="2 3">SZMC22713</strain>
    </source>
</reference>
<evidence type="ECO:0000313" key="2">
    <source>
        <dbReference type="EMBL" id="TDL21086.1"/>
    </source>
</evidence>
<evidence type="ECO:0000256" key="1">
    <source>
        <dbReference type="SAM" id="MobiDB-lite"/>
    </source>
</evidence>
<dbReference type="Proteomes" id="UP000294933">
    <property type="component" value="Unassembled WGS sequence"/>
</dbReference>
<feature type="compositionally biased region" description="Basic and acidic residues" evidence="1">
    <location>
        <begin position="240"/>
        <end position="253"/>
    </location>
</feature>
<accession>A0A4Y7Q199</accession>
<organism evidence="2 3">
    <name type="scientific">Rickenella mellea</name>
    <dbReference type="NCBI Taxonomy" id="50990"/>
    <lineage>
        <taxon>Eukaryota</taxon>
        <taxon>Fungi</taxon>
        <taxon>Dikarya</taxon>
        <taxon>Basidiomycota</taxon>
        <taxon>Agaricomycotina</taxon>
        <taxon>Agaricomycetes</taxon>
        <taxon>Hymenochaetales</taxon>
        <taxon>Rickenellaceae</taxon>
        <taxon>Rickenella</taxon>
    </lineage>
</organism>
<name>A0A4Y7Q199_9AGAM</name>
<feature type="region of interest" description="Disordered" evidence="1">
    <location>
        <begin position="30"/>
        <end position="57"/>
    </location>
</feature>
<gene>
    <name evidence="2" type="ORF">BD410DRAFT_790136</name>
</gene>
<dbReference type="AlphaFoldDB" id="A0A4Y7Q199"/>
<sequence>MGIKDLSFELRCPSSPSHPTFVHHQVAQPNESTLQSSVSTSPVIPSLHHHHHEKDVHSRAPLHLLRTRKKRRWMRTDRGTRFIPIAVFVGGLAESPWASVNSEKEKAVRVGSRDSCGASRNAPPFFDLVLADGREMRLLDDERSTSWRATSAWVCCYPPCPRQPLRLEFHVGLGRSIRGLDEIDQQTRPPLHRRTELGKSFSGKVARLNIFVPDTFGVALCCARSSPSSSVPSLSRRTLRTPDSHTDPPNDGS</sequence>
<dbReference type="VEuPathDB" id="FungiDB:BD410DRAFT_790136"/>
<feature type="compositionally biased region" description="Low complexity" evidence="1">
    <location>
        <begin position="225"/>
        <end position="236"/>
    </location>
</feature>